<reference evidence="3" key="1">
    <citation type="submission" date="2023-06" db="EMBL/GenBank/DDBJ databases">
        <title>Genome-scale phylogeny and comparative genomics of the fungal order Sordariales.</title>
        <authorList>
            <consortium name="Lawrence Berkeley National Laboratory"/>
            <person name="Hensen N."/>
            <person name="Bonometti L."/>
            <person name="Westerberg I."/>
            <person name="Brannstrom I.O."/>
            <person name="Guillou S."/>
            <person name="Cros-Aarteil S."/>
            <person name="Calhoun S."/>
            <person name="Haridas S."/>
            <person name="Kuo A."/>
            <person name="Mondo S."/>
            <person name="Pangilinan J."/>
            <person name="Riley R."/>
            <person name="Labutti K."/>
            <person name="Andreopoulos B."/>
            <person name="Lipzen A."/>
            <person name="Chen C."/>
            <person name="Yanf M."/>
            <person name="Daum C."/>
            <person name="Ng V."/>
            <person name="Clum A."/>
            <person name="Steindorff A."/>
            <person name="Ohm R."/>
            <person name="Martin F."/>
            <person name="Silar P."/>
            <person name="Natvig D."/>
            <person name="Lalanne C."/>
            <person name="Gautier V."/>
            <person name="Ament-Velasquez S.L."/>
            <person name="Kruys A."/>
            <person name="Hutchinson M.I."/>
            <person name="Powell A.J."/>
            <person name="Barry K."/>
            <person name="Miller A.N."/>
            <person name="Grigoriev I.V."/>
            <person name="Debuchy R."/>
            <person name="Gladieux P."/>
            <person name="Thoren M.H."/>
            <person name="Johannesson H."/>
        </authorList>
    </citation>
    <scope>NUCLEOTIDE SEQUENCE</scope>
    <source>
        <strain evidence="3">CBS 606.72</strain>
    </source>
</reference>
<dbReference type="EMBL" id="JAULSU010000005">
    <property type="protein sequence ID" value="KAK0616561.1"/>
    <property type="molecule type" value="Genomic_DNA"/>
</dbReference>
<evidence type="ECO:0000256" key="1">
    <source>
        <dbReference type="SAM" id="MobiDB-lite"/>
    </source>
</evidence>
<feature type="compositionally biased region" description="Basic and acidic residues" evidence="1">
    <location>
        <begin position="91"/>
        <end position="108"/>
    </location>
</feature>
<proteinExistence type="predicted"/>
<keyword evidence="2" id="KW-1133">Transmembrane helix</keyword>
<protein>
    <submittedName>
        <fullName evidence="3">Uncharacterized protein</fullName>
    </submittedName>
</protein>
<evidence type="ECO:0000313" key="3">
    <source>
        <dbReference type="EMBL" id="KAK0616561.1"/>
    </source>
</evidence>
<keyword evidence="2" id="KW-0812">Transmembrane</keyword>
<name>A0AA39WJK5_9PEZI</name>
<keyword evidence="2" id="KW-0472">Membrane</keyword>
<sequence>MGVIINRHNVLSALPTNTTISAATFTPSPSHTATSSTSTPVDSATANSLWADEYKSGTAGKLAGGIDAVLGIVLVVFLAVVIYQWRMRSGKRVEEKEAGLASSKRETAEGSLAGSDAVMEDGSEVLRDKGEGKEEKGVVIAGK</sequence>
<comment type="caution">
    <text evidence="3">The sequence shown here is derived from an EMBL/GenBank/DDBJ whole genome shotgun (WGS) entry which is preliminary data.</text>
</comment>
<gene>
    <name evidence="3" type="ORF">B0T14DRAFT_568154</name>
</gene>
<dbReference type="Proteomes" id="UP001175000">
    <property type="component" value="Unassembled WGS sequence"/>
</dbReference>
<dbReference type="AlphaFoldDB" id="A0AA39WJK5"/>
<keyword evidence="4" id="KW-1185">Reference proteome</keyword>
<feature type="region of interest" description="Disordered" evidence="1">
    <location>
        <begin position="90"/>
        <end position="143"/>
    </location>
</feature>
<organism evidence="3 4">
    <name type="scientific">Immersiella caudata</name>
    <dbReference type="NCBI Taxonomy" id="314043"/>
    <lineage>
        <taxon>Eukaryota</taxon>
        <taxon>Fungi</taxon>
        <taxon>Dikarya</taxon>
        <taxon>Ascomycota</taxon>
        <taxon>Pezizomycotina</taxon>
        <taxon>Sordariomycetes</taxon>
        <taxon>Sordariomycetidae</taxon>
        <taxon>Sordariales</taxon>
        <taxon>Lasiosphaeriaceae</taxon>
        <taxon>Immersiella</taxon>
    </lineage>
</organism>
<feature type="transmembrane region" description="Helical" evidence="2">
    <location>
        <begin position="62"/>
        <end position="83"/>
    </location>
</feature>
<feature type="compositionally biased region" description="Basic and acidic residues" evidence="1">
    <location>
        <begin position="124"/>
        <end position="137"/>
    </location>
</feature>
<accession>A0AA39WJK5</accession>
<evidence type="ECO:0000313" key="4">
    <source>
        <dbReference type="Proteomes" id="UP001175000"/>
    </source>
</evidence>
<evidence type="ECO:0000256" key="2">
    <source>
        <dbReference type="SAM" id="Phobius"/>
    </source>
</evidence>